<name>A0A5Q0Q944_9SPHI</name>
<evidence type="ECO:0000313" key="4">
    <source>
        <dbReference type="EMBL" id="QGA25946.1"/>
    </source>
</evidence>
<dbReference type="SUPFAM" id="SSF56935">
    <property type="entry name" value="Porins"/>
    <property type="match status" value="1"/>
</dbReference>
<dbReference type="PROSITE" id="PS52016">
    <property type="entry name" value="TONB_DEPENDENT_REC_3"/>
    <property type="match status" value="1"/>
</dbReference>
<accession>A0A5Q0Q944</accession>
<keyword evidence="1" id="KW-1134">Transmembrane beta strand</keyword>
<sequence>MKNRSRKTPLIMLICVMLFVSYEAIAQQASGKKLTISGIVMEANDPPIPLSEATISIKGSGRSLKTEKNGNFNLNDVPIGSILVVTYTGFKTQEVPVHRDYNNLIISLVRDLNEMEQVVVTGVAKQKVKEIASSVSTVDMENVVNKPVTQLSQALQGGTTGISVNQSSGVVGSEQSAIRIRGVATMGNADPLVLVDGVPFDMNNLDPNSVASISVLKDAAAASMYGSRGANGVILITTKRGVAGRINVDYNGYYGVQKQSIVPNLVDGPVYMRAMNQLNENMGSNPAFSEGAIDSTARGLDPLLYPNTNWWDLTMRESIPIQQHSVLLSGGNTASRFVININHLEQSGQIKNLGVNNPSKYSRTSARINSTVDLTRNIMIYTDLFASRSQQAEPYVNGSGRATGYLQDKIYAAPPTVVGKYPFPGGTVPGYIRPGTEFYGNFGEAWNPVGVLEQGGTIGRTRDEAILNIRPQWQISPNWSASGQVSYTVASGLDITNQDAYTFFDYYSFTQVGSYGLTKGSSLTGRNSYFYWGGNVEYKANIGADKKHNVNAILGYTQELRNPGQENTSAYFDFVALQSYSFKGIYSYDEKYLLEVGMRRDGSSLFGPGNKWGNFPSVAVGWNIDQEAFMDGQDWLMAWKLRASYGILGNNRVRPYLYQTTLNGNGTVASHGNANLRWEKLNQFNIGTDLSLKAGLDITVEWYNKNSEDLLLTADPLYSSAIGVNSAGGGNSPTFNAASANVKGLDASIKYFKSWDNRFGLNLSLGYSTLSSKVLSVGESNTPIISGNTILMVGGALREFYGYRSQGLLQQADIDNENIPKLSGAINAGDIKYIDKNGDGKIDANDRVPLGTTQPTKVVFGNIGFNAKGFDFDMLVNYQAGSPIFYQGAFANPFSTNPRITPQEEQMDTWAPENTGASLPRFSTAGVVFSDFWQEKGDFVRIRYMQLGYTLPESWLSNARIKSTRVYFNAQNPFTFSDIKMIDPETARSSVSTENIAPLKIYTFGLSVKF</sequence>
<keyword evidence="1" id="KW-0813">Transport</keyword>
<reference evidence="4 5" key="1">
    <citation type="submission" date="2019-10" db="EMBL/GenBank/DDBJ databases">
        <authorList>
            <person name="Dong K."/>
        </authorList>
    </citation>
    <scope>NUCLEOTIDE SEQUENCE [LARGE SCALE GENOMIC DNA]</scope>
    <source>
        <strain evidence="5">dk4302</strain>
    </source>
</reference>
<dbReference type="RefSeq" id="WP_153510316.1">
    <property type="nucleotide sequence ID" value="NZ_CP045652.1"/>
</dbReference>
<dbReference type="EMBL" id="CP045652">
    <property type="protein sequence ID" value="QGA25946.1"/>
    <property type="molecule type" value="Genomic_DNA"/>
</dbReference>
<keyword evidence="1" id="KW-0998">Cell outer membrane</keyword>
<evidence type="ECO:0000259" key="3">
    <source>
        <dbReference type="Pfam" id="PF07715"/>
    </source>
</evidence>
<dbReference type="InterPro" id="IPR012910">
    <property type="entry name" value="Plug_dom"/>
</dbReference>
<feature type="domain" description="TonB-dependent receptor plug" evidence="3">
    <location>
        <begin position="128"/>
        <end position="233"/>
    </location>
</feature>
<feature type="signal peptide" evidence="2">
    <location>
        <begin position="1"/>
        <end position="26"/>
    </location>
</feature>
<dbReference type="GO" id="GO:0009279">
    <property type="term" value="C:cell outer membrane"/>
    <property type="evidence" value="ECO:0007669"/>
    <property type="project" value="UniProtKB-SubCell"/>
</dbReference>
<dbReference type="Proteomes" id="UP000326921">
    <property type="component" value="Chromosome"/>
</dbReference>
<dbReference type="AlphaFoldDB" id="A0A5Q0Q944"/>
<evidence type="ECO:0000313" key="5">
    <source>
        <dbReference type="Proteomes" id="UP000326921"/>
    </source>
</evidence>
<dbReference type="InterPro" id="IPR037066">
    <property type="entry name" value="Plug_dom_sf"/>
</dbReference>
<organism evidence="4 5">
    <name type="scientific">Sphingobacterium zhuxiongii</name>
    <dbReference type="NCBI Taxonomy" id="2662364"/>
    <lineage>
        <taxon>Bacteria</taxon>
        <taxon>Pseudomonadati</taxon>
        <taxon>Bacteroidota</taxon>
        <taxon>Sphingobacteriia</taxon>
        <taxon>Sphingobacteriales</taxon>
        <taxon>Sphingobacteriaceae</taxon>
        <taxon>Sphingobacterium</taxon>
    </lineage>
</organism>
<gene>
    <name evidence="4" type="ORF">GFH32_06275</name>
</gene>
<dbReference type="NCBIfam" id="TIGR04056">
    <property type="entry name" value="OMP_RagA_SusC"/>
    <property type="match status" value="1"/>
</dbReference>
<protein>
    <submittedName>
        <fullName evidence="4">SusC/RagA family TonB-linked outer membrane protein</fullName>
    </submittedName>
</protein>
<keyword evidence="1" id="KW-0472">Membrane</keyword>
<keyword evidence="5" id="KW-1185">Reference proteome</keyword>
<evidence type="ECO:0000256" key="2">
    <source>
        <dbReference type="SAM" id="SignalP"/>
    </source>
</evidence>
<dbReference type="InterPro" id="IPR023997">
    <property type="entry name" value="TonB-dep_OMP_SusC/RagA_CS"/>
</dbReference>
<dbReference type="Pfam" id="PF13715">
    <property type="entry name" value="CarbopepD_reg_2"/>
    <property type="match status" value="1"/>
</dbReference>
<proteinExistence type="inferred from homology"/>
<dbReference type="NCBIfam" id="TIGR04057">
    <property type="entry name" value="SusC_RagA_signa"/>
    <property type="match status" value="1"/>
</dbReference>
<dbReference type="InterPro" id="IPR008969">
    <property type="entry name" value="CarboxyPept-like_regulatory"/>
</dbReference>
<comment type="subcellular location">
    <subcellularLocation>
        <location evidence="1">Cell outer membrane</location>
        <topology evidence="1">Multi-pass membrane protein</topology>
    </subcellularLocation>
</comment>
<dbReference type="SUPFAM" id="SSF49464">
    <property type="entry name" value="Carboxypeptidase regulatory domain-like"/>
    <property type="match status" value="1"/>
</dbReference>
<dbReference type="InterPro" id="IPR023996">
    <property type="entry name" value="TonB-dep_OMP_SusC/RagA"/>
</dbReference>
<dbReference type="KEGG" id="sphe:GFH32_06275"/>
<dbReference type="Gene3D" id="2.60.40.1120">
    <property type="entry name" value="Carboxypeptidase-like, regulatory domain"/>
    <property type="match status" value="1"/>
</dbReference>
<dbReference type="InterPro" id="IPR039426">
    <property type="entry name" value="TonB-dep_rcpt-like"/>
</dbReference>
<evidence type="ECO:0000256" key="1">
    <source>
        <dbReference type="PROSITE-ProRule" id="PRU01360"/>
    </source>
</evidence>
<keyword evidence="1" id="KW-0812">Transmembrane</keyword>
<keyword evidence="2" id="KW-0732">Signal</keyword>
<comment type="similarity">
    <text evidence="1">Belongs to the TonB-dependent receptor family.</text>
</comment>
<dbReference type="Gene3D" id="2.170.130.10">
    <property type="entry name" value="TonB-dependent receptor, plug domain"/>
    <property type="match status" value="1"/>
</dbReference>
<feature type="chain" id="PRO_5024867507" evidence="2">
    <location>
        <begin position="27"/>
        <end position="1010"/>
    </location>
</feature>
<dbReference type="Pfam" id="PF07715">
    <property type="entry name" value="Plug"/>
    <property type="match status" value="1"/>
</dbReference>